<dbReference type="Proteomes" id="UP000029121">
    <property type="component" value="Unassembled WGS sequence"/>
</dbReference>
<name>R0HHT8_9BRAS</name>
<keyword evidence="2" id="KW-1185">Reference proteome</keyword>
<reference evidence="2" key="1">
    <citation type="journal article" date="2013" name="Nat. Genet.">
        <title>The Capsella rubella genome and the genomic consequences of rapid mating system evolution.</title>
        <authorList>
            <person name="Slotte T."/>
            <person name="Hazzouri K.M."/>
            <person name="Agren J.A."/>
            <person name="Koenig D."/>
            <person name="Maumus F."/>
            <person name="Guo Y.L."/>
            <person name="Steige K."/>
            <person name="Platts A.E."/>
            <person name="Escobar J.S."/>
            <person name="Newman L.K."/>
            <person name="Wang W."/>
            <person name="Mandakova T."/>
            <person name="Vello E."/>
            <person name="Smith L.M."/>
            <person name="Henz S.R."/>
            <person name="Steffen J."/>
            <person name="Takuno S."/>
            <person name="Brandvain Y."/>
            <person name="Coop G."/>
            <person name="Andolfatto P."/>
            <person name="Hu T.T."/>
            <person name="Blanchette M."/>
            <person name="Clark R.M."/>
            <person name="Quesneville H."/>
            <person name="Nordborg M."/>
            <person name="Gaut B.S."/>
            <person name="Lysak M.A."/>
            <person name="Jenkins J."/>
            <person name="Grimwood J."/>
            <person name="Chapman J."/>
            <person name="Prochnik S."/>
            <person name="Shu S."/>
            <person name="Rokhsar D."/>
            <person name="Schmutz J."/>
            <person name="Weigel D."/>
            <person name="Wright S.I."/>
        </authorList>
    </citation>
    <scope>NUCLEOTIDE SEQUENCE [LARGE SCALE GENOMIC DNA]</scope>
    <source>
        <strain evidence="2">cv. Monte Gargano</strain>
    </source>
</reference>
<feature type="non-terminal residue" evidence="1">
    <location>
        <position position="36"/>
    </location>
</feature>
<organism evidence="1 2">
    <name type="scientific">Capsella rubella</name>
    <dbReference type="NCBI Taxonomy" id="81985"/>
    <lineage>
        <taxon>Eukaryota</taxon>
        <taxon>Viridiplantae</taxon>
        <taxon>Streptophyta</taxon>
        <taxon>Embryophyta</taxon>
        <taxon>Tracheophyta</taxon>
        <taxon>Spermatophyta</taxon>
        <taxon>Magnoliopsida</taxon>
        <taxon>eudicotyledons</taxon>
        <taxon>Gunneridae</taxon>
        <taxon>Pentapetalae</taxon>
        <taxon>rosids</taxon>
        <taxon>malvids</taxon>
        <taxon>Brassicales</taxon>
        <taxon>Brassicaceae</taxon>
        <taxon>Camelineae</taxon>
        <taxon>Capsella</taxon>
    </lineage>
</organism>
<dbReference type="STRING" id="81985.R0HHT8"/>
<accession>R0HHT8</accession>
<evidence type="ECO:0000313" key="1">
    <source>
        <dbReference type="EMBL" id="EOA23368.1"/>
    </source>
</evidence>
<gene>
    <name evidence="1" type="ORF">CARUB_v100175351mg</name>
</gene>
<dbReference type="EMBL" id="KB870809">
    <property type="protein sequence ID" value="EOA23368.1"/>
    <property type="molecule type" value="Genomic_DNA"/>
</dbReference>
<dbReference type="AlphaFoldDB" id="R0HHT8"/>
<proteinExistence type="predicted"/>
<evidence type="ECO:0000313" key="2">
    <source>
        <dbReference type="Proteomes" id="UP000029121"/>
    </source>
</evidence>
<protein>
    <submittedName>
        <fullName evidence="1">Uncharacterized protein</fullName>
    </submittedName>
</protein>
<sequence>MNHLRILARRSLRRRDFNLRSQSRSFCNIISPESNR</sequence>